<dbReference type="InterPro" id="IPR003594">
    <property type="entry name" value="HATPase_dom"/>
</dbReference>
<dbReference type="InterPro" id="IPR038318">
    <property type="entry name" value="KdpD_sf"/>
</dbReference>
<dbReference type="PROSITE" id="PS50109">
    <property type="entry name" value="HIS_KIN"/>
    <property type="match status" value="1"/>
</dbReference>
<dbReference type="CDD" id="cd00082">
    <property type="entry name" value="HisKA"/>
    <property type="match status" value="1"/>
</dbReference>
<evidence type="ECO:0000313" key="17">
    <source>
        <dbReference type="Proteomes" id="UP000008221"/>
    </source>
</evidence>
<dbReference type="EMBL" id="CP000481">
    <property type="protein sequence ID" value="ABK52967.1"/>
    <property type="molecule type" value="Genomic_DNA"/>
</dbReference>
<dbReference type="InterPro" id="IPR052023">
    <property type="entry name" value="Histidine_kinase_KdpD"/>
</dbReference>
<keyword evidence="9 16" id="KW-0418">Kinase</keyword>
<evidence type="ECO:0000256" key="11">
    <source>
        <dbReference type="ARBA" id="ARBA00022989"/>
    </source>
</evidence>
<dbReference type="PANTHER" id="PTHR45569">
    <property type="entry name" value="SENSOR PROTEIN KDPD"/>
    <property type="match status" value="1"/>
</dbReference>
<dbReference type="InterPro" id="IPR005467">
    <property type="entry name" value="His_kinase_dom"/>
</dbReference>
<dbReference type="Gene3D" id="1.20.120.620">
    <property type="entry name" value="Backbone structure of the membrane domain of e. Coli histidine kinase receptor kdpd"/>
    <property type="match status" value="1"/>
</dbReference>
<dbReference type="STRING" id="351607.Acel_1195"/>
<keyword evidence="10" id="KW-0067">ATP-binding</keyword>
<dbReference type="CDD" id="cd00075">
    <property type="entry name" value="HATPase"/>
    <property type="match status" value="1"/>
</dbReference>
<keyword evidence="8" id="KW-0547">Nucleotide-binding</keyword>
<dbReference type="GO" id="GO:0005524">
    <property type="term" value="F:ATP binding"/>
    <property type="evidence" value="ECO:0007669"/>
    <property type="project" value="UniProtKB-KW"/>
</dbReference>
<dbReference type="Pfam" id="PF13493">
    <property type="entry name" value="DUF4118"/>
    <property type="match status" value="1"/>
</dbReference>
<evidence type="ECO:0000313" key="16">
    <source>
        <dbReference type="EMBL" id="ABK52967.1"/>
    </source>
</evidence>
<dbReference type="RefSeq" id="WP_011720030.1">
    <property type="nucleotide sequence ID" value="NC_008578.1"/>
</dbReference>
<dbReference type="InterPro" id="IPR036890">
    <property type="entry name" value="HATPase_C_sf"/>
</dbReference>
<dbReference type="InParanoid" id="A0LU57"/>
<dbReference type="KEGG" id="ace:Acel_1195"/>
<dbReference type="Proteomes" id="UP000008221">
    <property type="component" value="Chromosome"/>
</dbReference>
<dbReference type="InterPro" id="IPR025201">
    <property type="entry name" value="KdpD_TM"/>
</dbReference>
<dbReference type="eggNOG" id="COG2205">
    <property type="taxonomic scope" value="Bacteria"/>
</dbReference>
<feature type="transmembrane region" description="Helical" evidence="14">
    <location>
        <begin position="232"/>
        <end position="253"/>
    </location>
</feature>
<dbReference type="SUPFAM" id="SSF47384">
    <property type="entry name" value="Homodimeric domain of signal transducing histidine kinase"/>
    <property type="match status" value="1"/>
</dbReference>
<evidence type="ECO:0000256" key="14">
    <source>
        <dbReference type="SAM" id="Phobius"/>
    </source>
</evidence>
<protein>
    <recommendedName>
        <fullName evidence="4">histidine kinase</fullName>
        <ecNumber evidence="4">2.7.13.3</ecNumber>
    </recommendedName>
</protein>
<dbReference type="Gene3D" id="3.30.565.10">
    <property type="entry name" value="Histidine kinase-like ATPase, C-terminal domain"/>
    <property type="match status" value="1"/>
</dbReference>
<dbReference type="SMART" id="SM00387">
    <property type="entry name" value="HATPase_c"/>
    <property type="match status" value="1"/>
</dbReference>
<dbReference type="Gene3D" id="1.10.287.130">
    <property type="match status" value="1"/>
</dbReference>
<comment type="subcellular location">
    <subcellularLocation>
        <location evidence="3">Cell membrane</location>
    </subcellularLocation>
    <subcellularLocation>
        <location evidence="2">Membrane</location>
        <topology evidence="2">Multi-pass membrane protein</topology>
    </subcellularLocation>
</comment>
<keyword evidence="13 14" id="KW-0472">Membrane</keyword>
<evidence type="ECO:0000256" key="2">
    <source>
        <dbReference type="ARBA" id="ARBA00004141"/>
    </source>
</evidence>
<dbReference type="FunCoup" id="A0LU57">
    <property type="interactions" value="27"/>
</dbReference>
<dbReference type="AlphaFoldDB" id="A0LU57"/>
<evidence type="ECO:0000256" key="7">
    <source>
        <dbReference type="ARBA" id="ARBA00022692"/>
    </source>
</evidence>
<dbReference type="InterPro" id="IPR036097">
    <property type="entry name" value="HisK_dim/P_sf"/>
</dbReference>
<keyword evidence="5" id="KW-0597">Phosphoprotein</keyword>
<dbReference type="SMART" id="SM00388">
    <property type="entry name" value="HisKA"/>
    <property type="match status" value="1"/>
</dbReference>
<keyword evidence="6" id="KW-0808">Transferase</keyword>
<keyword evidence="11 14" id="KW-1133">Transmembrane helix</keyword>
<evidence type="ECO:0000256" key="12">
    <source>
        <dbReference type="ARBA" id="ARBA00023012"/>
    </source>
</evidence>
<accession>A0LU57</accession>
<sequence length="609" mass="63322">MRDSLPAAVALPALFVVSLLFAAFVVAVGGLPADAVTAGEAGIVGWFSFRSQPATAPLLGLLGWFFAASFSAQPFAAIHLSQAPVAAVVLGVVTSTASAAGAVRRRSASRATTNGSADSADGDAGILDDVAMARSAGTRRRPHALASLSWRRQVLGLLTSAVLLPIATVLLTTTARHALADVALGYLLVVLVVTMIGGVWVAIAAALSAGLLINWYFSPPVHTWTIDAPENIASILLFVAVALSVSFLVHLSARRAQLAEARRREADLLLALAERLLGGDDSPQAVLDELAKETGSPVVLEERCGGTWVTVAKAGSAAGGNDPQHAAILPAGAALRLVVGVSAESPPDRLLRAYAAQAAAALERQRLRIQASQAEALAAGNRMRTALLAAVSHDLRTPLASIKAGVSTLRQTDIQWSPSDVAELLSSVDQATDQLDALIANLLDMSRIHTGAVQPFLRPTALEEVAPLALAGLADAERVQLDIPEDLPLIATDPGLLERVLANLVANALRHSPPHLPPAVVARIRGEKVRIDVVDHGPGIPPHARDRVFQPFQQLDDRRGGGVGLGLAVARGFVEALGGEIHVLETPGGGVTMRVELPISAYVPSDIDA</sequence>
<evidence type="ECO:0000256" key="4">
    <source>
        <dbReference type="ARBA" id="ARBA00012438"/>
    </source>
</evidence>
<evidence type="ECO:0000256" key="8">
    <source>
        <dbReference type="ARBA" id="ARBA00022741"/>
    </source>
</evidence>
<dbReference type="GO" id="GO:0000155">
    <property type="term" value="F:phosphorelay sensor kinase activity"/>
    <property type="evidence" value="ECO:0007669"/>
    <property type="project" value="InterPro"/>
</dbReference>
<evidence type="ECO:0000256" key="13">
    <source>
        <dbReference type="ARBA" id="ARBA00023136"/>
    </source>
</evidence>
<dbReference type="InterPro" id="IPR004358">
    <property type="entry name" value="Sig_transdc_His_kin-like_C"/>
</dbReference>
<dbReference type="Pfam" id="PF02518">
    <property type="entry name" value="HATPase_c"/>
    <property type="match status" value="1"/>
</dbReference>
<dbReference type="PRINTS" id="PR00344">
    <property type="entry name" value="BCTRLSENSOR"/>
</dbReference>
<feature type="transmembrane region" description="Helical" evidence="14">
    <location>
        <begin position="184"/>
        <end position="217"/>
    </location>
</feature>
<dbReference type="SUPFAM" id="SSF55874">
    <property type="entry name" value="ATPase domain of HSP90 chaperone/DNA topoisomerase II/histidine kinase"/>
    <property type="match status" value="1"/>
</dbReference>
<dbReference type="Pfam" id="PF00512">
    <property type="entry name" value="HisKA"/>
    <property type="match status" value="1"/>
</dbReference>
<keyword evidence="12" id="KW-0902">Two-component regulatory system</keyword>
<proteinExistence type="predicted"/>
<evidence type="ECO:0000256" key="9">
    <source>
        <dbReference type="ARBA" id="ARBA00022777"/>
    </source>
</evidence>
<dbReference type="HOGENOM" id="CLU_000445_89_5_11"/>
<comment type="catalytic activity">
    <reaction evidence="1">
        <text>ATP + protein L-histidine = ADP + protein N-phospho-L-histidine.</text>
        <dbReference type="EC" id="2.7.13.3"/>
    </reaction>
</comment>
<evidence type="ECO:0000256" key="10">
    <source>
        <dbReference type="ARBA" id="ARBA00022840"/>
    </source>
</evidence>
<evidence type="ECO:0000259" key="15">
    <source>
        <dbReference type="PROSITE" id="PS50109"/>
    </source>
</evidence>
<organism evidence="16 17">
    <name type="scientific">Acidothermus cellulolyticus (strain ATCC 43068 / DSM 8971 / 11B)</name>
    <dbReference type="NCBI Taxonomy" id="351607"/>
    <lineage>
        <taxon>Bacteria</taxon>
        <taxon>Bacillati</taxon>
        <taxon>Actinomycetota</taxon>
        <taxon>Actinomycetes</taxon>
        <taxon>Acidothermales</taxon>
        <taxon>Acidothermaceae</taxon>
        <taxon>Acidothermus</taxon>
    </lineage>
</organism>
<name>A0LU57_ACIC1</name>
<evidence type="ECO:0000256" key="5">
    <source>
        <dbReference type="ARBA" id="ARBA00022553"/>
    </source>
</evidence>
<evidence type="ECO:0000256" key="6">
    <source>
        <dbReference type="ARBA" id="ARBA00022679"/>
    </source>
</evidence>
<feature type="transmembrane region" description="Helical" evidence="14">
    <location>
        <begin position="154"/>
        <end position="172"/>
    </location>
</feature>
<keyword evidence="7 14" id="KW-0812">Transmembrane</keyword>
<dbReference type="EC" id="2.7.13.3" evidence="4"/>
<dbReference type="PANTHER" id="PTHR45569:SF1">
    <property type="entry name" value="SENSOR PROTEIN KDPD"/>
    <property type="match status" value="1"/>
</dbReference>
<dbReference type="InterPro" id="IPR003661">
    <property type="entry name" value="HisK_dim/P_dom"/>
</dbReference>
<keyword evidence="17" id="KW-1185">Reference proteome</keyword>
<feature type="transmembrane region" description="Helical" evidence="14">
    <location>
        <begin position="84"/>
        <end position="103"/>
    </location>
</feature>
<reference evidence="16 17" key="1">
    <citation type="journal article" date="2009" name="Genome Res.">
        <title>Complete genome of the cellulolytic thermophile Acidothermus cellulolyticus 11B provides insights into its ecophysiological and evolutionary adaptations.</title>
        <authorList>
            <person name="Barabote R.D."/>
            <person name="Xie G."/>
            <person name="Leu D.H."/>
            <person name="Normand P."/>
            <person name="Necsulea A."/>
            <person name="Daubin V."/>
            <person name="Medigue C."/>
            <person name="Adney W.S."/>
            <person name="Xu X.C."/>
            <person name="Lapidus A."/>
            <person name="Parales R.E."/>
            <person name="Detter C."/>
            <person name="Pujic P."/>
            <person name="Bruce D."/>
            <person name="Lavire C."/>
            <person name="Challacombe J.F."/>
            <person name="Brettin T.S."/>
            <person name="Berry A.M."/>
        </authorList>
    </citation>
    <scope>NUCLEOTIDE SEQUENCE [LARGE SCALE GENOMIC DNA]</scope>
    <source>
        <strain evidence="17">ATCC 43068 / DSM 8971 / 11B</strain>
    </source>
</reference>
<evidence type="ECO:0000256" key="1">
    <source>
        <dbReference type="ARBA" id="ARBA00000085"/>
    </source>
</evidence>
<dbReference type="GO" id="GO:0005886">
    <property type="term" value="C:plasma membrane"/>
    <property type="evidence" value="ECO:0007669"/>
    <property type="project" value="UniProtKB-SubCell"/>
</dbReference>
<feature type="domain" description="Histidine kinase" evidence="15">
    <location>
        <begin position="390"/>
        <end position="601"/>
    </location>
</feature>
<evidence type="ECO:0000256" key="3">
    <source>
        <dbReference type="ARBA" id="ARBA00004236"/>
    </source>
</evidence>
<gene>
    <name evidence="16" type="ordered locus">Acel_1195</name>
</gene>